<dbReference type="CDD" id="cd17329">
    <property type="entry name" value="MFS_MdtH_MDR_like"/>
    <property type="match status" value="1"/>
</dbReference>
<dbReference type="AlphaFoldDB" id="A0A1D7VUA1"/>
<evidence type="ECO:0000256" key="4">
    <source>
        <dbReference type="ARBA" id="ARBA00022692"/>
    </source>
</evidence>
<feature type="transmembrane region" description="Helical" evidence="8">
    <location>
        <begin position="179"/>
        <end position="198"/>
    </location>
</feature>
<keyword evidence="5 8" id="KW-1133">Transmembrane helix</keyword>
<evidence type="ECO:0000256" key="3">
    <source>
        <dbReference type="ARBA" id="ARBA00022475"/>
    </source>
</evidence>
<name>A0A1D7VUA1_9ACTN</name>
<dbReference type="InterPro" id="IPR020846">
    <property type="entry name" value="MFS_dom"/>
</dbReference>
<comment type="subcellular location">
    <subcellularLocation>
        <location evidence="1">Cell membrane</location>
        <topology evidence="1">Multi-pass membrane protein</topology>
    </subcellularLocation>
</comment>
<dbReference type="PANTHER" id="PTHR23517:SF2">
    <property type="entry name" value="MULTIDRUG RESISTANCE PROTEIN MDTH"/>
    <property type="match status" value="1"/>
</dbReference>
<feature type="transmembrane region" description="Helical" evidence="8">
    <location>
        <begin position="29"/>
        <end position="52"/>
    </location>
</feature>
<keyword evidence="11" id="KW-1185">Reference proteome</keyword>
<evidence type="ECO:0000256" key="5">
    <source>
        <dbReference type="ARBA" id="ARBA00022989"/>
    </source>
</evidence>
<keyword evidence="2" id="KW-0813">Transport</keyword>
<feature type="compositionally biased region" description="Low complexity" evidence="7">
    <location>
        <begin position="421"/>
        <end position="452"/>
    </location>
</feature>
<dbReference type="KEGG" id="slc:SL103_32515"/>
<dbReference type="RefSeq" id="WP_069572529.1">
    <property type="nucleotide sequence ID" value="NZ_CP017157.1"/>
</dbReference>
<feature type="transmembrane region" description="Helical" evidence="8">
    <location>
        <begin position="236"/>
        <end position="254"/>
    </location>
</feature>
<evidence type="ECO:0000259" key="9">
    <source>
        <dbReference type="PROSITE" id="PS50850"/>
    </source>
</evidence>
<dbReference type="SUPFAM" id="SSF103473">
    <property type="entry name" value="MFS general substrate transporter"/>
    <property type="match status" value="1"/>
</dbReference>
<keyword evidence="3" id="KW-1003">Cell membrane</keyword>
<keyword evidence="6 8" id="KW-0472">Membrane</keyword>
<evidence type="ECO:0000256" key="2">
    <source>
        <dbReference type="ARBA" id="ARBA00022448"/>
    </source>
</evidence>
<feature type="transmembrane region" description="Helical" evidence="8">
    <location>
        <begin position="325"/>
        <end position="348"/>
    </location>
</feature>
<dbReference type="Pfam" id="PF07690">
    <property type="entry name" value="MFS_1"/>
    <property type="match status" value="1"/>
</dbReference>
<evidence type="ECO:0000256" key="7">
    <source>
        <dbReference type="SAM" id="MobiDB-lite"/>
    </source>
</evidence>
<dbReference type="OrthoDB" id="5379144at2"/>
<gene>
    <name evidence="10" type="ORF">SL103_32515</name>
</gene>
<dbReference type="InterPro" id="IPR036259">
    <property type="entry name" value="MFS_trans_sf"/>
</dbReference>
<evidence type="ECO:0000313" key="11">
    <source>
        <dbReference type="Proteomes" id="UP000094094"/>
    </source>
</evidence>
<evidence type="ECO:0000256" key="6">
    <source>
        <dbReference type="ARBA" id="ARBA00023136"/>
    </source>
</evidence>
<feature type="transmembrane region" description="Helical" evidence="8">
    <location>
        <begin position="389"/>
        <end position="408"/>
    </location>
</feature>
<feature type="transmembrane region" description="Helical" evidence="8">
    <location>
        <begin position="299"/>
        <end position="319"/>
    </location>
</feature>
<evidence type="ECO:0000256" key="8">
    <source>
        <dbReference type="SAM" id="Phobius"/>
    </source>
</evidence>
<dbReference type="GO" id="GO:0022857">
    <property type="term" value="F:transmembrane transporter activity"/>
    <property type="evidence" value="ECO:0007669"/>
    <property type="project" value="InterPro"/>
</dbReference>
<dbReference type="InterPro" id="IPR050171">
    <property type="entry name" value="MFS_Transporters"/>
</dbReference>
<feature type="region of interest" description="Disordered" evidence="7">
    <location>
        <begin position="420"/>
        <end position="465"/>
    </location>
</feature>
<feature type="transmembrane region" description="Helical" evidence="8">
    <location>
        <begin position="64"/>
        <end position="85"/>
    </location>
</feature>
<sequence length="465" mass="47305">MSASTSSRGPARLKHAARESVSGLPRQFWWLWTSTLINRLGAFVATFLALYLTVERGHSASYAGLVGALYGLGGVISSVGAGVLTDRLGRRPTMLVAQLSTAASVALLGFMTDPVAIAVVAGVVGMATNASRPAVQAMMADIVAPEDRVRAFALNYWAINLGFAVSSTAAGLIAQHGYLALFLGESTLVLACALVVFFKLPESRPAATPTAGDDRDSGGSGPAAVSMRTVVRDGRFMTVVGLNLLLALIFQQAYVSMPVSMGQDGFSSADFGTVIAVNGVLVVLLQIPVTRFIEHRSPAMLLIGSALLAGYGFGLTALAGSVAMYALAVVVWTLGEIINSPTQMGLVVRLSPLHGRGRYQGMYSLSWSVASLAAPLLGGTVIDHYGADALWAGCAAVGTVAALGYGLLLRSLPGRTTVVDGSAGTPTPGAAAEPASVSGSAPVSVPASAQGPGPVCASAPGGTGA</sequence>
<feature type="transmembrane region" description="Helical" evidence="8">
    <location>
        <begin position="266"/>
        <end position="287"/>
    </location>
</feature>
<dbReference type="PROSITE" id="PS50850">
    <property type="entry name" value="MFS"/>
    <property type="match status" value="1"/>
</dbReference>
<proteinExistence type="predicted"/>
<feature type="transmembrane region" description="Helical" evidence="8">
    <location>
        <begin position="151"/>
        <end position="173"/>
    </location>
</feature>
<protein>
    <submittedName>
        <fullName evidence="10">Transporter</fullName>
    </submittedName>
</protein>
<dbReference type="Gene3D" id="1.20.1250.20">
    <property type="entry name" value="MFS general substrate transporter like domains"/>
    <property type="match status" value="1"/>
</dbReference>
<keyword evidence="4 8" id="KW-0812">Transmembrane</keyword>
<feature type="transmembrane region" description="Helical" evidence="8">
    <location>
        <begin position="105"/>
        <end position="130"/>
    </location>
</feature>
<dbReference type="PANTHER" id="PTHR23517">
    <property type="entry name" value="RESISTANCE PROTEIN MDTM, PUTATIVE-RELATED-RELATED"/>
    <property type="match status" value="1"/>
</dbReference>
<reference evidence="10 11" key="1">
    <citation type="submission" date="2016-09" db="EMBL/GenBank/DDBJ databases">
        <title>Complete genome sequencing of Streptomyces lydicus 103 and metabolic pathways analysis of antibiotic biosynthesis.</title>
        <authorList>
            <person name="Jia N."/>
            <person name="Ding M.-Z."/>
            <person name="Gao F."/>
            <person name="Yuan Y.-J."/>
        </authorList>
    </citation>
    <scope>NUCLEOTIDE SEQUENCE [LARGE SCALE GENOMIC DNA]</scope>
    <source>
        <strain evidence="10 11">103</strain>
    </source>
</reference>
<dbReference type="GO" id="GO:0005886">
    <property type="term" value="C:plasma membrane"/>
    <property type="evidence" value="ECO:0007669"/>
    <property type="project" value="UniProtKB-SubCell"/>
</dbReference>
<evidence type="ECO:0000313" key="10">
    <source>
        <dbReference type="EMBL" id="AOP50359.1"/>
    </source>
</evidence>
<dbReference type="Proteomes" id="UP000094094">
    <property type="component" value="Chromosome"/>
</dbReference>
<feature type="transmembrane region" description="Helical" evidence="8">
    <location>
        <begin position="360"/>
        <end position="377"/>
    </location>
</feature>
<dbReference type="EMBL" id="CP017157">
    <property type="protein sequence ID" value="AOP50359.1"/>
    <property type="molecule type" value="Genomic_DNA"/>
</dbReference>
<evidence type="ECO:0000256" key="1">
    <source>
        <dbReference type="ARBA" id="ARBA00004651"/>
    </source>
</evidence>
<feature type="domain" description="Major facilitator superfamily (MFS) profile" evidence="9">
    <location>
        <begin position="27"/>
        <end position="413"/>
    </location>
</feature>
<accession>A0A1D7VUA1</accession>
<organism evidence="10 11">
    <name type="scientific">Streptomyces lydicus</name>
    <dbReference type="NCBI Taxonomy" id="47763"/>
    <lineage>
        <taxon>Bacteria</taxon>
        <taxon>Bacillati</taxon>
        <taxon>Actinomycetota</taxon>
        <taxon>Actinomycetes</taxon>
        <taxon>Kitasatosporales</taxon>
        <taxon>Streptomycetaceae</taxon>
        <taxon>Streptomyces</taxon>
    </lineage>
</organism>
<dbReference type="InterPro" id="IPR011701">
    <property type="entry name" value="MFS"/>
</dbReference>